<evidence type="ECO:0000313" key="8">
    <source>
        <dbReference type="EMBL" id="ODV96307.1"/>
    </source>
</evidence>
<evidence type="ECO:0000259" key="7">
    <source>
        <dbReference type="Pfam" id="PF02668"/>
    </source>
</evidence>
<dbReference type="PANTHER" id="PTHR43779:SF2">
    <property type="entry name" value="ALPHA-KETOGLUTARATE-DEPENDENT XANTHINE DIOXYGENASE XAN1"/>
    <property type="match status" value="1"/>
</dbReference>
<protein>
    <recommendedName>
        <fullName evidence="7">TauD/TfdA-like domain-containing protein</fullName>
    </recommendedName>
</protein>
<gene>
    <name evidence="8" type="ORF">PACTADRAFT_85093</name>
</gene>
<evidence type="ECO:0000256" key="3">
    <source>
        <dbReference type="ARBA" id="ARBA00022723"/>
    </source>
</evidence>
<dbReference type="Gene3D" id="3.60.130.10">
    <property type="entry name" value="Clavaminate synthase-like"/>
    <property type="match status" value="1"/>
</dbReference>
<feature type="domain" description="TauD/TfdA-like" evidence="7">
    <location>
        <begin position="9"/>
        <end position="365"/>
    </location>
</feature>
<keyword evidence="3" id="KW-0479">Metal-binding</keyword>
<evidence type="ECO:0000256" key="6">
    <source>
        <dbReference type="ARBA" id="ARBA00023004"/>
    </source>
</evidence>
<dbReference type="InterPro" id="IPR051178">
    <property type="entry name" value="TfdA_dioxygenase"/>
</dbReference>
<dbReference type="GO" id="GO:0046872">
    <property type="term" value="F:metal ion binding"/>
    <property type="evidence" value="ECO:0007669"/>
    <property type="project" value="UniProtKB-KW"/>
</dbReference>
<evidence type="ECO:0000256" key="4">
    <source>
        <dbReference type="ARBA" id="ARBA00022964"/>
    </source>
</evidence>
<name>A0A1E4TX41_PACTA</name>
<keyword evidence="5" id="KW-0560">Oxidoreductase</keyword>
<proteinExistence type="inferred from homology"/>
<dbReference type="GO" id="GO:0051213">
    <property type="term" value="F:dioxygenase activity"/>
    <property type="evidence" value="ECO:0007669"/>
    <property type="project" value="UniProtKB-KW"/>
</dbReference>
<dbReference type="OrthoDB" id="93019at2759"/>
<evidence type="ECO:0000256" key="5">
    <source>
        <dbReference type="ARBA" id="ARBA00023002"/>
    </source>
</evidence>
<comment type="similarity">
    <text evidence="2">Belongs to the TfdA dioxygenase family.</text>
</comment>
<keyword evidence="4" id="KW-0223">Dioxygenase</keyword>
<evidence type="ECO:0000256" key="1">
    <source>
        <dbReference type="ARBA" id="ARBA00001954"/>
    </source>
</evidence>
<reference evidence="9" key="1">
    <citation type="submission" date="2016-05" db="EMBL/GenBank/DDBJ databases">
        <title>Comparative genomics of biotechnologically important yeasts.</title>
        <authorList>
            <consortium name="DOE Joint Genome Institute"/>
            <person name="Riley R."/>
            <person name="Haridas S."/>
            <person name="Wolfe K.H."/>
            <person name="Lopes M.R."/>
            <person name="Hittinger C.T."/>
            <person name="Goker M."/>
            <person name="Salamov A."/>
            <person name="Wisecaver J."/>
            <person name="Long T.M."/>
            <person name="Aerts A.L."/>
            <person name="Barry K."/>
            <person name="Choi C."/>
            <person name="Clum A."/>
            <person name="Coughlan A.Y."/>
            <person name="Deshpande S."/>
            <person name="Douglass A.P."/>
            <person name="Hanson S.J."/>
            <person name="Klenk H.-P."/>
            <person name="Labutti K."/>
            <person name="Lapidus A."/>
            <person name="Lindquist E."/>
            <person name="Lipzen A."/>
            <person name="Meier-Kolthoff J.P."/>
            <person name="Ohm R.A."/>
            <person name="Otillar R.P."/>
            <person name="Pangilinan J."/>
            <person name="Peng Y."/>
            <person name="Rokas A."/>
            <person name="Rosa C.A."/>
            <person name="Scheuner C."/>
            <person name="Sibirny A.A."/>
            <person name="Slot J.C."/>
            <person name="Stielow J.B."/>
            <person name="Sun H."/>
            <person name="Kurtzman C.P."/>
            <person name="Blackwell M."/>
            <person name="Grigoriev I.V."/>
            <person name="Jeffries T.W."/>
        </authorList>
    </citation>
    <scope>NUCLEOTIDE SEQUENCE [LARGE SCALE GENOMIC DNA]</scope>
    <source>
        <strain evidence="9">NRRL Y-2460</strain>
    </source>
</reference>
<dbReference type="Pfam" id="PF02668">
    <property type="entry name" value="TauD"/>
    <property type="match status" value="1"/>
</dbReference>
<evidence type="ECO:0000256" key="2">
    <source>
        <dbReference type="ARBA" id="ARBA00005896"/>
    </source>
</evidence>
<dbReference type="PANTHER" id="PTHR43779">
    <property type="entry name" value="DIOXYGENASE RV0097-RELATED"/>
    <property type="match status" value="1"/>
</dbReference>
<dbReference type="Proteomes" id="UP000094236">
    <property type="component" value="Unassembled WGS sequence"/>
</dbReference>
<keyword evidence="9" id="KW-1185">Reference proteome</keyword>
<dbReference type="EMBL" id="KV454013">
    <property type="protein sequence ID" value="ODV96307.1"/>
    <property type="molecule type" value="Genomic_DNA"/>
</dbReference>
<dbReference type="InterPro" id="IPR042098">
    <property type="entry name" value="TauD-like_sf"/>
</dbReference>
<accession>A0A1E4TX41</accession>
<comment type="cofactor">
    <cofactor evidence="1">
        <name>Fe(2+)</name>
        <dbReference type="ChEBI" id="CHEBI:29033"/>
    </cofactor>
</comment>
<sequence length="378" mass="42659">MPAATALQITPLENAPFGAVVSLPEGVSDPSLLSDEDFKKLKEGLQKNLVLVIPKQEELPPRSQHQLTIRFDPSCIGNYGHDEKLFHHKNSVLAKDGKCFQDTPEVIMVGNSKFPAGFQPGIVKDVELEHPTHYTFHKDVLTDEQRERGQTRFFRWHIDAALYGLSPPQVTTLLGCVVPPQTEKQKIIYEDTNEELELVKGSTAFASGAIAFKLLSPEDQEMALNTTVVYAPHPYIYISKAKATSDGLTMVSEGKEYPFEELPEWEESKIKKLPLVWTNPTTGEHHLQVHGCCVYQLINNKTGEIKELEEARKEVHRLMRPAISPQHIYCHPWKEGDLVIFFNRGLWHSVTGEFGPEEKRMMHQCNVASGEDPICVKN</sequence>
<dbReference type="AlphaFoldDB" id="A0A1E4TX41"/>
<dbReference type="InterPro" id="IPR003819">
    <property type="entry name" value="TauD/TfdA-like"/>
</dbReference>
<keyword evidence="6" id="KW-0408">Iron</keyword>
<dbReference type="SUPFAM" id="SSF51197">
    <property type="entry name" value="Clavaminate synthase-like"/>
    <property type="match status" value="1"/>
</dbReference>
<organism evidence="8 9">
    <name type="scientific">Pachysolen tannophilus NRRL Y-2460</name>
    <dbReference type="NCBI Taxonomy" id="669874"/>
    <lineage>
        <taxon>Eukaryota</taxon>
        <taxon>Fungi</taxon>
        <taxon>Dikarya</taxon>
        <taxon>Ascomycota</taxon>
        <taxon>Saccharomycotina</taxon>
        <taxon>Pichiomycetes</taxon>
        <taxon>Pachysolenaceae</taxon>
        <taxon>Pachysolen</taxon>
    </lineage>
</organism>
<evidence type="ECO:0000313" key="9">
    <source>
        <dbReference type="Proteomes" id="UP000094236"/>
    </source>
</evidence>
<dbReference type="STRING" id="669874.A0A1E4TX41"/>